<gene>
    <name evidence="1" type="ORF">CAUJ_LOCUS5460</name>
</gene>
<keyword evidence="2" id="KW-1185">Reference proteome</keyword>
<organism evidence="1 2">
    <name type="scientific">Caenorhabditis auriculariae</name>
    <dbReference type="NCBI Taxonomy" id="2777116"/>
    <lineage>
        <taxon>Eukaryota</taxon>
        <taxon>Metazoa</taxon>
        <taxon>Ecdysozoa</taxon>
        <taxon>Nematoda</taxon>
        <taxon>Chromadorea</taxon>
        <taxon>Rhabditida</taxon>
        <taxon>Rhabditina</taxon>
        <taxon>Rhabditomorpha</taxon>
        <taxon>Rhabditoidea</taxon>
        <taxon>Rhabditidae</taxon>
        <taxon>Peloderinae</taxon>
        <taxon>Caenorhabditis</taxon>
    </lineage>
</organism>
<dbReference type="Gene3D" id="3.30.930.10">
    <property type="entry name" value="Bira Bifunctional Protein, Domain 2"/>
    <property type="match status" value="1"/>
</dbReference>
<dbReference type="OrthoDB" id="24683at2759"/>
<evidence type="ECO:0000313" key="1">
    <source>
        <dbReference type="EMBL" id="CAD6189541.1"/>
    </source>
</evidence>
<dbReference type="Proteomes" id="UP000835052">
    <property type="component" value="Unassembled WGS sequence"/>
</dbReference>
<sequence length="385" mass="43278">MIPIRQIARLSHLAAKFVGGADVHVVDPLVDLRSIFEKKEDLSRSVEERRLKIELPNVEAEYNEWYKAYEAWKSVDPKSDQISELKKEMRSKKSGLIGALSLPNFVHNVGKEERKMLKPTKHAQYLAQQGLLRIDKNNHVVHLAGFPAVVQKMLKNQILELFPQATLMSPSHFVRAAILEALNVDANNFIPFTDGSSSFPLTYLVGNSLASLCSPFLKSSFTDKNEWPIRVQSIGAAYHEKKNSVDLVYGRQRLKHCALLMSKTEPELDEFISSSVTSVASLLLEGLHLEVHARVVKGKELRNYESQAVVVECNGLELVRASRIGDYISRRLNICHAGATPEESGFVHMAYVETDIDRVIARLVDNLVEGKEPPRGFRDVVKQSL</sequence>
<accession>A0A8S1H1Z6</accession>
<protein>
    <submittedName>
        <fullName evidence="1">Uncharacterized protein</fullName>
    </submittedName>
</protein>
<dbReference type="InterPro" id="IPR045864">
    <property type="entry name" value="aa-tRNA-synth_II/BPL/LPL"/>
</dbReference>
<dbReference type="AlphaFoldDB" id="A0A8S1H1Z6"/>
<proteinExistence type="predicted"/>
<reference evidence="1" key="1">
    <citation type="submission" date="2020-10" db="EMBL/GenBank/DDBJ databases">
        <authorList>
            <person name="Kikuchi T."/>
        </authorList>
    </citation>
    <scope>NUCLEOTIDE SEQUENCE</scope>
    <source>
        <strain evidence="1">NKZ352</strain>
    </source>
</reference>
<name>A0A8S1H1Z6_9PELO</name>
<comment type="caution">
    <text evidence="1">The sequence shown here is derived from an EMBL/GenBank/DDBJ whole genome shotgun (WGS) entry which is preliminary data.</text>
</comment>
<evidence type="ECO:0000313" key="2">
    <source>
        <dbReference type="Proteomes" id="UP000835052"/>
    </source>
</evidence>
<dbReference type="EMBL" id="CAJGYM010000011">
    <property type="protein sequence ID" value="CAD6189541.1"/>
    <property type="molecule type" value="Genomic_DNA"/>
</dbReference>